<evidence type="ECO:0000313" key="3">
    <source>
        <dbReference type="EMBL" id="KAF6825062.1"/>
    </source>
</evidence>
<dbReference type="Gene3D" id="3.30.710.10">
    <property type="entry name" value="Potassium Channel Kv1.1, Chain A"/>
    <property type="match status" value="1"/>
</dbReference>
<dbReference type="AlphaFoldDB" id="A0A8H6N993"/>
<protein>
    <recommendedName>
        <fullName evidence="2">BTB domain-containing protein</fullName>
    </recommendedName>
</protein>
<reference evidence="3" key="1">
    <citation type="journal article" date="2020" name="Phytopathology">
        <title>Genome Sequence Resources of Colletotrichum truncatum, C. plurivorum, C. musicola, and C. sojae: Four Species Pathogenic to Soybean (Glycine max).</title>
        <authorList>
            <person name="Rogerio F."/>
            <person name="Boufleur T.R."/>
            <person name="Ciampi-Guillardi M."/>
            <person name="Sukno S.A."/>
            <person name="Thon M.R."/>
            <person name="Massola Junior N.S."/>
            <person name="Baroncelli R."/>
        </authorList>
    </citation>
    <scope>NUCLEOTIDE SEQUENCE</scope>
    <source>
        <strain evidence="3">LFN00145</strain>
    </source>
</reference>
<feature type="compositionally biased region" description="Polar residues" evidence="1">
    <location>
        <begin position="13"/>
        <end position="24"/>
    </location>
</feature>
<evidence type="ECO:0000313" key="4">
    <source>
        <dbReference type="Proteomes" id="UP000654918"/>
    </source>
</evidence>
<dbReference type="Pfam" id="PF00651">
    <property type="entry name" value="BTB"/>
    <property type="match status" value="1"/>
</dbReference>
<dbReference type="EMBL" id="WIGO01000181">
    <property type="protein sequence ID" value="KAF6825062.1"/>
    <property type="molecule type" value="Genomic_DNA"/>
</dbReference>
<evidence type="ECO:0000256" key="1">
    <source>
        <dbReference type="SAM" id="MobiDB-lite"/>
    </source>
</evidence>
<evidence type="ECO:0000259" key="2">
    <source>
        <dbReference type="PROSITE" id="PS50097"/>
    </source>
</evidence>
<dbReference type="CDD" id="cd18186">
    <property type="entry name" value="BTB_POZ_ZBTB_KLHL-like"/>
    <property type="match status" value="1"/>
</dbReference>
<comment type="caution">
    <text evidence="3">The sequence shown here is derived from an EMBL/GenBank/DDBJ whole genome shotgun (WGS) entry which is preliminary data.</text>
</comment>
<dbReference type="SMART" id="SM00225">
    <property type="entry name" value="BTB"/>
    <property type="match status" value="1"/>
</dbReference>
<gene>
    <name evidence="3" type="ORF">CPLU01_10515</name>
</gene>
<feature type="region of interest" description="Disordered" evidence="1">
    <location>
        <begin position="1"/>
        <end position="24"/>
    </location>
</feature>
<dbReference type="InterPro" id="IPR011333">
    <property type="entry name" value="SKP1/BTB/POZ_sf"/>
</dbReference>
<organism evidence="3 4">
    <name type="scientific">Colletotrichum plurivorum</name>
    <dbReference type="NCBI Taxonomy" id="2175906"/>
    <lineage>
        <taxon>Eukaryota</taxon>
        <taxon>Fungi</taxon>
        <taxon>Dikarya</taxon>
        <taxon>Ascomycota</taxon>
        <taxon>Pezizomycotina</taxon>
        <taxon>Sordariomycetes</taxon>
        <taxon>Hypocreomycetidae</taxon>
        <taxon>Glomerellales</taxon>
        <taxon>Glomerellaceae</taxon>
        <taxon>Colletotrichum</taxon>
        <taxon>Colletotrichum orchidearum species complex</taxon>
    </lineage>
</organism>
<dbReference type="Proteomes" id="UP000654918">
    <property type="component" value="Unassembled WGS sequence"/>
</dbReference>
<dbReference type="PROSITE" id="PS50097">
    <property type="entry name" value="BTB"/>
    <property type="match status" value="1"/>
</dbReference>
<name>A0A8H6N993_9PEZI</name>
<sequence length="269" mass="30173">MATQARSRHRSASKATTTRNKTAPSVSSFITAASSANQTYHTSIEPASTYYESAKLRRGPYRDAYMVSNFLDPQRMVTLTAEGRRFFVHEHVLTSGSRFFKNYFASSHTPTEPLEYAFSTDDDVHANDLAHYLNFAHCQTLLGRTRESVFAADAGATLTSLVTTMQLCDQFKNSSLRCAVGMSLEQMLRSGPPCAVAPGARKADDLRAWITDYGDAYEVLHPDVGYQKEIREAILEIFCAYFPLEEFREHSDDVAHCDSFVRDLSVRFS</sequence>
<dbReference type="InterPro" id="IPR000210">
    <property type="entry name" value="BTB/POZ_dom"/>
</dbReference>
<accession>A0A8H6N993</accession>
<keyword evidence="4" id="KW-1185">Reference proteome</keyword>
<dbReference type="SUPFAM" id="SSF54695">
    <property type="entry name" value="POZ domain"/>
    <property type="match status" value="1"/>
</dbReference>
<feature type="compositionally biased region" description="Basic residues" evidence="1">
    <location>
        <begin position="1"/>
        <end position="12"/>
    </location>
</feature>
<feature type="domain" description="BTB" evidence="2">
    <location>
        <begin position="75"/>
        <end position="137"/>
    </location>
</feature>
<proteinExistence type="predicted"/>